<dbReference type="InterPro" id="IPR009057">
    <property type="entry name" value="Homeodomain-like_sf"/>
</dbReference>
<evidence type="ECO:0000256" key="2">
    <source>
        <dbReference type="ARBA" id="ARBA00023125"/>
    </source>
</evidence>
<evidence type="ECO:0000313" key="8">
    <source>
        <dbReference type="Proteomes" id="UP000289193"/>
    </source>
</evidence>
<dbReference type="PRINTS" id="PR00032">
    <property type="entry name" value="HTHARAC"/>
</dbReference>
<reference evidence="6 8" key="1">
    <citation type="submission" date="2017-10" db="EMBL/GenBank/DDBJ databases">
        <title>Genomics of the genus Arcobacter.</title>
        <authorList>
            <person name="Perez-Cataluna A."/>
            <person name="Figueras M.J."/>
        </authorList>
    </citation>
    <scope>NUCLEOTIDE SEQUENCE [LARGE SCALE GENOMIC DNA]</scope>
    <source>
        <strain evidence="6 8">CECT 7835</strain>
    </source>
</reference>
<feature type="domain" description="HTH araC/xylS-type" evidence="4">
    <location>
        <begin position="166"/>
        <end position="265"/>
    </location>
</feature>
<dbReference type="Gene3D" id="1.10.10.60">
    <property type="entry name" value="Homeodomain-like"/>
    <property type="match status" value="1"/>
</dbReference>
<dbReference type="SUPFAM" id="SSF46689">
    <property type="entry name" value="Homeodomain-like"/>
    <property type="match status" value="1"/>
</dbReference>
<dbReference type="AlphaFoldDB" id="A0AAX2A8Z8"/>
<dbReference type="RefSeq" id="WP_114839492.1">
    <property type="nucleotide sequence ID" value="NZ_CP031217.1"/>
</dbReference>
<keyword evidence="8" id="KW-1185">Reference proteome</keyword>
<dbReference type="GO" id="GO:0003700">
    <property type="term" value="F:DNA-binding transcription factor activity"/>
    <property type="evidence" value="ECO:0007669"/>
    <property type="project" value="InterPro"/>
</dbReference>
<dbReference type="Pfam" id="PF12833">
    <property type="entry name" value="HTH_18"/>
    <property type="match status" value="1"/>
</dbReference>
<protein>
    <submittedName>
        <fullName evidence="5">Transcriptional regulator, AraC family</fullName>
    </submittedName>
</protein>
<dbReference type="InterPro" id="IPR014710">
    <property type="entry name" value="RmlC-like_jellyroll"/>
</dbReference>
<gene>
    <name evidence="5" type="ORF">ABIV_1676</name>
    <name evidence="6" type="ORF">CRV05_03815</name>
</gene>
<sequence length="270" mass="32377">MEHLTFDSYDSFKMINIGKEHKKEFFKAHRHEFYEIIYITKGTGIHKIDFETYEMKENSIYLIRPHQVHEWILDEFDSQYDGYILWFSENFLFHKKILTKLFDIHTCLIEVDEETTNQLNCLIKMMEYELNNTKELTSRIFNLFLFYINRNKVKNNKSISKDQRIYKLNSLIEANFVEEKSAKFYADKLELTTKRLNELTKKDLDKTLSSLIIERVIVEAKRELIHSSDLTIKEVSEKLGFQEVGHFSRYFKKYNGSCPQAFRNKNNLIG</sequence>
<keyword evidence="3" id="KW-0804">Transcription</keyword>
<evidence type="ECO:0000313" key="6">
    <source>
        <dbReference type="EMBL" id="RXK10410.1"/>
    </source>
</evidence>
<evidence type="ECO:0000256" key="3">
    <source>
        <dbReference type="ARBA" id="ARBA00023163"/>
    </source>
</evidence>
<evidence type="ECO:0000259" key="4">
    <source>
        <dbReference type="PROSITE" id="PS01124"/>
    </source>
</evidence>
<evidence type="ECO:0000256" key="1">
    <source>
        <dbReference type="ARBA" id="ARBA00023015"/>
    </source>
</evidence>
<keyword evidence="2" id="KW-0238">DNA-binding</keyword>
<reference evidence="5 7" key="2">
    <citation type="submission" date="2018-07" db="EMBL/GenBank/DDBJ databases">
        <title>Complete genome of the Arcobacter bivalviorum type strain LMG 26154.</title>
        <authorList>
            <person name="Miller W.G."/>
            <person name="Yee E."/>
            <person name="Bono J.L."/>
        </authorList>
    </citation>
    <scope>NUCLEOTIDE SEQUENCE [LARGE SCALE GENOMIC DNA]</scope>
    <source>
        <strain evidence="5 7">LMG 26154</strain>
    </source>
</reference>
<dbReference type="Gene3D" id="2.60.120.10">
    <property type="entry name" value="Jelly Rolls"/>
    <property type="match status" value="1"/>
</dbReference>
<dbReference type="PANTHER" id="PTHR43280">
    <property type="entry name" value="ARAC-FAMILY TRANSCRIPTIONAL REGULATOR"/>
    <property type="match status" value="1"/>
</dbReference>
<dbReference type="InterPro" id="IPR018060">
    <property type="entry name" value="HTH_AraC"/>
</dbReference>
<evidence type="ECO:0000313" key="5">
    <source>
        <dbReference type="EMBL" id="AXH12666.1"/>
    </source>
</evidence>
<evidence type="ECO:0000313" key="7">
    <source>
        <dbReference type="Proteomes" id="UP000253850"/>
    </source>
</evidence>
<keyword evidence="1" id="KW-0805">Transcription regulation</keyword>
<dbReference type="GO" id="GO:0043565">
    <property type="term" value="F:sequence-specific DNA binding"/>
    <property type="evidence" value="ECO:0007669"/>
    <property type="project" value="InterPro"/>
</dbReference>
<dbReference type="KEGG" id="hbv:ABIV_1676"/>
<dbReference type="EMBL" id="CP031217">
    <property type="protein sequence ID" value="AXH12666.1"/>
    <property type="molecule type" value="Genomic_DNA"/>
</dbReference>
<dbReference type="PANTHER" id="PTHR43280:SF32">
    <property type="entry name" value="TRANSCRIPTIONAL REGULATORY PROTEIN"/>
    <property type="match status" value="1"/>
</dbReference>
<dbReference type="InterPro" id="IPR037923">
    <property type="entry name" value="HTH-like"/>
</dbReference>
<dbReference type="Proteomes" id="UP000289193">
    <property type="component" value="Unassembled WGS sequence"/>
</dbReference>
<dbReference type="SUPFAM" id="SSF51215">
    <property type="entry name" value="Regulatory protein AraC"/>
    <property type="match status" value="1"/>
</dbReference>
<dbReference type="Proteomes" id="UP000253850">
    <property type="component" value="Chromosome"/>
</dbReference>
<dbReference type="InterPro" id="IPR020449">
    <property type="entry name" value="Tscrpt_reg_AraC-type_HTH"/>
</dbReference>
<proteinExistence type="predicted"/>
<accession>A0AAX2A8Z8</accession>
<dbReference type="Pfam" id="PF02311">
    <property type="entry name" value="AraC_binding"/>
    <property type="match status" value="1"/>
</dbReference>
<dbReference type="InterPro" id="IPR003313">
    <property type="entry name" value="AraC-bd"/>
</dbReference>
<dbReference type="SMART" id="SM00342">
    <property type="entry name" value="HTH_ARAC"/>
    <property type="match status" value="1"/>
</dbReference>
<dbReference type="PROSITE" id="PS01124">
    <property type="entry name" value="HTH_ARAC_FAMILY_2"/>
    <property type="match status" value="1"/>
</dbReference>
<dbReference type="EMBL" id="PDKM01000002">
    <property type="protein sequence ID" value="RXK10410.1"/>
    <property type="molecule type" value="Genomic_DNA"/>
</dbReference>
<organism evidence="6 8">
    <name type="scientific">Halarcobacter bivalviorum</name>
    <dbReference type="NCBI Taxonomy" id="663364"/>
    <lineage>
        <taxon>Bacteria</taxon>
        <taxon>Pseudomonadati</taxon>
        <taxon>Campylobacterota</taxon>
        <taxon>Epsilonproteobacteria</taxon>
        <taxon>Campylobacterales</taxon>
        <taxon>Arcobacteraceae</taxon>
        <taxon>Halarcobacter</taxon>
    </lineage>
</organism>
<name>A0AAX2A8Z8_9BACT</name>